<accession>A0A850PBM5</accession>
<name>A0A850PBM5_9PROT</name>
<dbReference type="AlphaFoldDB" id="A0A850PBM5"/>
<proteinExistence type="predicted"/>
<dbReference type="EMBL" id="JABXXR010000215">
    <property type="protein sequence ID" value="NVN41917.1"/>
    <property type="molecule type" value="Genomic_DNA"/>
</dbReference>
<reference evidence="1 2" key="1">
    <citation type="submission" date="2020-06" db="EMBL/GenBank/DDBJ databases">
        <title>Description of novel acetic acid bacteria.</title>
        <authorList>
            <person name="Sombolestani A."/>
        </authorList>
    </citation>
    <scope>NUCLEOTIDE SEQUENCE [LARGE SCALE GENOMIC DNA]</scope>
    <source>
        <strain evidence="1 2">LMG 27010</strain>
    </source>
</reference>
<evidence type="ECO:0000313" key="2">
    <source>
        <dbReference type="Proteomes" id="UP000585665"/>
    </source>
</evidence>
<dbReference type="Proteomes" id="UP000585665">
    <property type="component" value="Unassembled WGS sequence"/>
</dbReference>
<dbReference type="RefSeq" id="WP_176614769.1">
    <property type="nucleotide sequence ID" value="NZ_JABXXR010000215.1"/>
</dbReference>
<organism evidence="1 2">
    <name type="scientific">Ameyamaea chiangmaiensis</name>
    <dbReference type="NCBI Taxonomy" id="442969"/>
    <lineage>
        <taxon>Bacteria</taxon>
        <taxon>Pseudomonadati</taxon>
        <taxon>Pseudomonadota</taxon>
        <taxon>Alphaproteobacteria</taxon>
        <taxon>Acetobacterales</taxon>
        <taxon>Acetobacteraceae</taxon>
        <taxon>Ameyamaea</taxon>
    </lineage>
</organism>
<comment type="caution">
    <text evidence="1">The sequence shown here is derived from an EMBL/GenBank/DDBJ whole genome shotgun (WGS) entry which is preliminary data.</text>
</comment>
<evidence type="ECO:0008006" key="3">
    <source>
        <dbReference type="Google" id="ProtNLM"/>
    </source>
</evidence>
<evidence type="ECO:0000313" key="1">
    <source>
        <dbReference type="EMBL" id="NVN41917.1"/>
    </source>
</evidence>
<gene>
    <name evidence="1" type="ORF">HUK82_15320</name>
</gene>
<sequence length="195" mass="20360">MASSPSWSNVIPPTLRRGAVPAFLVMVLGLPPALAAEPGTAPVPAVVRALAGCWHGTGTVMGKPVDIGLSAHPMVLDALFALDADSTATGDARDRYAAHLLVGGRDTTTRTAPQALTGVWADSFGGGYITLGTGQTVPGGFDLTYRNGGVVFANHWRLDADRLHWDIQSRDGTAPPAAFARYTMTRAPCAHTTAR</sequence>
<protein>
    <recommendedName>
        <fullName evidence="3">DUF1579 domain-containing protein</fullName>
    </recommendedName>
</protein>
<keyword evidence="2" id="KW-1185">Reference proteome</keyword>